<feature type="signal peptide" evidence="1">
    <location>
        <begin position="1"/>
        <end position="18"/>
    </location>
</feature>
<feature type="chain" id="PRO_5037541225" description="DUF2845 domain-containing protein" evidence="1">
    <location>
        <begin position="19"/>
        <end position="98"/>
    </location>
</feature>
<keyword evidence="1" id="KW-0732">Signal</keyword>
<gene>
    <name evidence="2" type="ORF">GCM10011348_40690</name>
</gene>
<keyword evidence="3" id="KW-1185">Reference proteome</keyword>
<accession>A0A917ZNY2</accession>
<proteinExistence type="predicted"/>
<evidence type="ECO:0000313" key="2">
    <source>
        <dbReference type="EMBL" id="GGO87456.1"/>
    </source>
</evidence>
<evidence type="ECO:0008006" key="4">
    <source>
        <dbReference type="Google" id="ProtNLM"/>
    </source>
</evidence>
<dbReference type="AlphaFoldDB" id="A0A917ZNY2"/>
<sequence length="98" mass="11377">MRRFSLLIAMLLSLPAAADQIRIDGHLFRDGDSVVKLLNEVGPPLLISIIDSRCLDRYCRYTSPAEQWTYLDDGKEIRIIVIEDTIDAIEWKFEQHSW</sequence>
<dbReference type="RefSeq" id="WP_188862475.1">
    <property type="nucleotide sequence ID" value="NZ_BMLT01000013.1"/>
</dbReference>
<evidence type="ECO:0000256" key="1">
    <source>
        <dbReference type="SAM" id="SignalP"/>
    </source>
</evidence>
<name>A0A917ZNY2_9GAMM</name>
<organism evidence="2 3">
    <name type="scientific">Marinobacterium nitratireducens</name>
    <dbReference type="NCBI Taxonomy" id="518897"/>
    <lineage>
        <taxon>Bacteria</taxon>
        <taxon>Pseudomonadati</taxon>
        <taxon>Pseudomonadota</taxon>
        <taxon>Gammaproteobacteria</taxon>
        <taxon>Oceanospirillales</taxon>
        <taxon>Oceanospirillaceae</taxon>
        <taxon>Marinobacterium</taxon>
    </lineage>
</organism>
<comment type="caution">
    <text evidence="2">The sequence shown here is derived from an EMBL/GenBank/DDBJ whole genome shotgun (WGS) entry which is preliminary data.</text>
</comment>
<reference evidence="2 3" key="1">
    <citation type="journal article" date="2014" name="Int. J. Syst. Evol. Microbiol.">
        <title>Complete genome sequence of Corynebacterium casei LMG S-19264T (=DSM 44701T), isolated from a smear-ripened cheese.</title>
        <authorList>
            <consortium name="US DOE Joint Genome Institute (JGI-PGF)"/>
            <person name="Walter F."/>
            <person name="Albersmeier A."/>
            <person name="Kalinowski J."/>
            <person name="Ruckert C."/>
        </authorList>
    </citation>
    <scope>NUCLEOTIDE SEQUENCE [LARGE SCALE GENOMIC DNA]</scope>
    <source>
        <strain evidence="2 3">CGMCC 1.7286</strain>
    </source>
</reference>
<dbReference type="Proteomes" id="UP000599578">
    <property type="component" value="Unassembled WGS sequence"/>
</dbReference>
<protein>
    <recommendedName>
        <fullName evidence="4">DUF2845 domain-containing protein</fullName>
    </recommendedName>
</protein>
<dbReference type="EMBL" id="BMLT01000013">
    <property type="protein sequence ID" value="GGO87456.1"/>
    <property type="molecule type" value="Genomic_DNA"/>
</dbReference>
<evidence type="ECO:0000313" key="3">
    <source>
        <dbReference type="Proteomes" id="UP000599578"/>
    </source>
</evidence>